<dbReference type="Proteomes" id="UP001162640">
    <property type="component" value="Unassembled WGS sequence"/>
</dbReference>
<organism evidence="1 2">
    <name type="scientific">Triparma laevis f. inornata</name>
    <dbReference type="NCBI Taxonomy" id="1714386"/>
    <lineage>
        <taxon>Eukaryota</taxon>
        <taxon>Sar</taxon>
        <taxon>Stramenopiles</taxon>
        <taxon>Ochrophyta</taxon>
        <taxon>Bolidophyceae</taxon>
        <taxon>Parmales</taxon>
        <taxon>Triparmaceae</taxon>
        <taxon>Triparma</taxon>
    </lineage>
</organism>
<comment type="caution">
    <text evidence="1">The sequence shown here is derived from an EMBL/GenBank/DDBJ whole genome shotgun (WGS) entry which is preliminary data.</text>
</comment>
<name>A0A9W7A198_9STRA</name>
<evidence type="ECO:0000313" key="2">
    <source>
        <dbReference type="Proteomes" id="UP001162640"/>
    </source>
</evidence>
<gene>
    <name evidence="1" type="ORF">TL16_g02856</name>
</gene>
<accession>A0A9W7A198</accession>
<dbReference type="AlphaFoldDB" id="A0A9W7A198"/>
<sequence>MSQLSPLTTKTTRRQYIRSVYSSQVSEKKIPFSSLLKKDFTLEEISVLAGCDEYLEGVMPIPSPTDFAYLQETYDLIVGENNSRTWAKITLSQNIEIKYSPGRGEKLRGVKRRAGNTAI</sequence>
<reference evidence="2" key="1">
    <citation type="journal article" date="2023" name="Commun. Biol.">
        <title>Genome analysis of Parmales, the sister group of diatoms, reveals the evolutionary specialization of diatoms from phago-mixotrophs to photoautotrophs.</title>
        <authorList>
            <person name="Ban H."/>
            <person name="Sato S."/>
            <person name="Yoshikawa S."/>
            <person name="Yamada K."/>
            <person name="Nakamura Y."/>
            <person name="Ichinomiya M."/>
            <person name="Sato N."/>
            <person name="Blanc-Mathieu R."/>
            <person name="Endo H."/>
            <person name="Kuwata A."/>
            <person name="Ogata H."/>
        </authorList>
    </citation>
    <scope>NUCLEOTIDE SEQUENCE [LARGE SCALE GENOMIC DNA]</scope>
</reference>
<protein>
    <submittedName>
        <fullName evidence="1">Uncharacterized protein</fullName>
    </submittedName>
</protein>
<evidence type="ECO:0000313" key="1">
    <source>
        <dbReference type="EMBL" id="GMH59560.1"/>
    </source>
</evidence>
<proteinExistence type="predicted"/>
<dbReference type="EMBL" id="BLQM01000072">
    <property type="protein sequence ID" value="GMH59560.1"/>
    <property type="molecule type" value="Genomic_DNA"/>
</dbReference>